<keyword evidence="2" id="KW-1185">Reference proteome</keyword>
<reference evidence="2" key="1">
    <citation type="journal article" date="2019" name="Int. J. Syst. Evol. Microbiol.">
        <title>The Global Catalogue of Microorganisms (GCM) 10K type strain sequencing project: providing services to taxonomists for standard genome sequencing and annotation.</title>
        <authorList>
            <consortium name="The Broad Institute Genomics Platform"/>
            <consortium name="The Broad Institute Genome Sequencing Center for Infectious Disease"/>
            <person name="Wu L."/>
            <person name="Ma J."/>
        </authorList>
    </citation>
    <scope>NUCLEOTIDE SEQUENCE [LARGE SCALE GENOMIC DNA]</scope>
    <source>
        <strain evidence="2">KACC 12649</strain>
    </source>
</reference>
<name>A0ABW0LAC9_9BURK</name>
<dbReference type="SUPFAM" id="SSF53474">
    <property type="entry name" value="alpha/beta-Hydrolases"/>
    <property type="match status" value="1"/>
</dbReference>
<comment type="caution">
    <text evidence="1">The sequence shown here is derived from an EMBL/GenBank/DDBJ whole genome shotgun (WGS) entry which is preliminary data.</text>
</comment>
<dbReference type="InterPro" id="IPR029058">
    <property type="entry name" value="AB_hydrolase_fold"/>
</dbReference>
<dbReference type="GO" id="GO:0016787">
    <property type="term" value="F:hydrolase activity"/>
    <property type="evidence" value="ECO:0007669"/>
    <property type="project" value="UniProtKB-KW"/>
</dbReference>
<protein>
    <submittedName>
        <fullName evidence="1">Alpha/beta fold hydrolase</fullName>
    </submittedName>
</protein>
<dbReference type="RefSeq" id="WP_379786343.1">
    <property type="nucleotide sequence ID" value="NZ_JBHSMU010000019.1"/>
</dbReference>
<dbReference type="Proteomes" id="UP001596050">
    <property type="component" value="Unassembled WGS sequence"/>
</dbReference>
<dbReference type="Gene3D" id="3.40.50.1820">
    <property type="entry name" value="alpha/beta hydrolase"/>
    <property type="match status" value="1"/>
</dbReference>
<dbReference type="EMBL" id="JBHSMU010000019">
    <property type="protein sequence ID" value="MFC5462853.1"/>
    <property type="molecule type" value="Genomic_DNA"/>
</dbReference>
<sequence length="154" mass="16806">MPRTEDVPAEGRGAMAEGMQRQMAGLAGPAFAAQQRQYMRTIGMVDMGKADDAAQLTARSDPAAVERYIGAVLAQDLRPRLPSITAPVLVLAPYFAPDLAEGGITALEKVAYYRELMTGTKRLEVAPVDNARHFAMIDQPRAFNEALRQFLKTL</sequence>
<evidence type="ECO:0000313" key="2">
    <source>
        <dbReference type="Proteomes" id="UP001596050"/>
    </source>
</evidence>
<organism evidence="1 2">
    <name type="scientific">Massilia niabensis</name>
    <dbReference type="NCBI Taxonomy" id="544910"/>
    <lineage>
        <taxon>Bacteria</taxon>
        <taxon>Pseudomonadati</taxon>
        <taxon>Pseudomonadota</taxon>
        <taxon>Betaproteobacteria</taxon>
        <taxon>Burkholderiales</taxon>
        <taxon>Oxalobacteraceae</taxon>
        <taxon>Telluria group</taxon>
        <taxon>Massilia</taxon>
    </lineage>
</organism>
<gene>
    <name evidence="1" type="ORF">ACFPN5_23850</name>
</gene>
<accession>A0ABW0LAC9</accession>
<proteinExistence type="predicted"/>
<keyword evidence="1" id="KW-0378">Hydrolase</keyword>
<evidence type="ECO:0000313" key="1">
    <source>
        <dbReference type="EMBL" id="MFC5462853.1"/>
    </source>
</evidence>